<sequence>MYIAGIGVSRRSRTCYRLNHENKWEGDRSIIPFSEDMSDVEETIKRIQSQKGVVGVIVMDSSGRAIRSTLDDESTARHSALLQQLCEKSKSVIRELDGSNDLTFLRLRTKKNEIMIAPDKDYLLAVIENLSS</sequence>
<proteinExistence type="inferred from homology"/>
<reference evidence="4" key="1">
    <citation type="journal article" date="2015" name="Nat. Genet.">
        <title>The genome and transcriptome of the zoonotic hookworm Ancylostoma ceylanicum identify infection-specific gene families.</title>
        <authorList>
            <person name="Schwarz E.M."/>
            <person name="Hu Y."/>
            <person name="Antoshechkin I."/>
            <person name="Miller M.M."/>
            <person name="Sternberg P.W."/>
            <person name="Aroian R.V."/>
        </authorList>
    </citation>
    <scope>NUCLEOTIDE SEQUENCE</scope>
    <source>
        <strain evidence="4">HY135</strain>
    </source>
</reference>
<dbReference type="SMART" id="SM00960">
    <property type="entry name" value="Robl_LC7"/>
    <property type="match status" value="1"/>
</dbReference>
<protein>
    <recommendedName>
        <fullName evidence="2">Roadblock/LAMTOR2 domain-containing protein</fullName>
    </recommendedName>
</protein>
<dbReference type="AlphaFoldDB" id="A0A016WWM9"/>
<dbReference type="Proteomes" id="UP000024635">
    <property type="component" value="Unassembled WGS sequence"/>
</dbReference>
<evidence type="ECO:0000256" key="1">
    <source>
        <dbReference type="ARBA" id="ARBA00007191"/>
    </source>
</evidence>
<dbReference type="PANTHER" id="PTHR10779">
    <property type="entry name" value="DYNEIN LIGHT CHAIN ROADBLOCK"/>
    <property type="match status" value="1"/>
</dbReference>
<dbReference type="SUPFAM" id="SSF103196">
    <property type="entry name" value="Roadblock/LC7 domain"/>
    <property type="match status" value="1"/>
</dbReference>
<dbReference type="OrthoDB" id="9985637at2759"/>
<evidence type="ECO:0000313" key="4">
    <source>
        <dbReference type="Proteomes" id="UP000024635"/>
    </source>
</evidence>
<dbReference type="Pfam" id="PF03259">
    <property type="entry name" value="Robl_LC7"/>
    <property type="match status" value="1"/>
</dbReference>
<evidence type="ECO:0000313" key="3">
    <source>
        <dbReference type="EMBL" id="EYC44040.1"/>
    </source>
</evidence>
<evidence type="ECO:0000259" key="2">
    <source>
        <dbReference type="SMART" id="SM00960"/>
    </source>
</evidence>
<dbReference type="EMBL" id="JARK01000073">
    <property type="protein sequence ID" value="EYC44040.1"/>
    <property type="molecule type" value="Genomic_DNA"/>
</dbReference>
<feature type="domain" description="Roadblock/LAMTOR2" evidence="2">
    <location>
        <begin position="40"/>
        <end position="128"/>
    </location>
</feature>
<keyword evidence="4" id="KW-1185">Reference proteome</keyword>
<dbReference type="STRING" id="53326.A0A016WWM9"/>
<comment type="caution">
    <text evidence="3">The sequence shown here is derived from an EMBL/GenBank/DDBJ whole genome shotgun (WGS) entry which is preliminary data.</text>
</comment>
<dbReference type="InterPro" id="IPR004942">
    <property type="entry name" value="Roadblock/LAMTOR2_dom"/>
</dbReference>
<name>A0A016WWM9_9BILA</name>
<gene>
    <name evidence="3" type="primary">Acey_s0473.g2084</name>
    <name evidence="3" type="synonym">Acey-dyrb-1</name>
    <name evidence="3" type="ORF">Y032_0473g2084</name>
</gene>
<dbReference type="FunFam" id="3.30.450.30:FF:000009">
    <property type="entry name" value="Dynein light chain roadblock"/>
    <property type="match status" value="1"/>
</dbReference>
<comment type="similarity">
    <text evidence="1">Belongs to the GAMAD family.</text>
</comment>
<accession>A0A016WWM9</accession>
<dbReference type="Gene3D" id="3.30.450.30">
    <property type="entry name" value="Dynein light chain 2a, cytoplasmic"/>
    <property type="match status" value="1"/>
</dbReference>
<organism evidence="3 4">
    <name type="scientific">Ancylostoma ceylanicum</name>
    <dbReference type="NCBI Taxonomy" id="53326"/>
    <lineage>
        <taxon>Eukaryota</taxon>
        <taxon>Metazoa</taxon>
        <taxon>Ecdysozoa</taxon>
        <taxon>Nematoda</taxon>
        <taxon>Chromadorea</taxon>
        <taxon>Rhabditida</taxon>
        <taxon>Rhabditina</taxon>
        <taxon>Rhabditomorpha</taxon>
        <taxon>Strongyloidea</taxon>
        <taxon>Ancylostomatidae</taxon>
        <taxon>Ancylostomatinae</taxon>
        <taxon>Ancylostoma</taxon>
    </lineage>
</organism>